<keyword evidence="2" id="KW-0472">Membrane</keyword>
<gene>
    <name evidence="3" type="ORF">SVUK_LOCUS2466</name>
</gene>
<dbReference type="Proteomes" id="UP000270094">
    <property type="component" value="Unassembled WGS sequence"/>
</dbReference>
<organism evidence="3 4">
    <name type="scientific">Strongylus vulgaris</name>
    <name type="common">Blood worm</name>
    <dbReference type="NCBI Taxonomy" id="40348"/>
    <lineage>
        <taxon>Eukaryota</taxon>
        <taxon>Metazoa</taxon>
        <taxon>Ecdysozoa</taxon>
        <taxon>Nematoda</taxon>
        <taxon>Chromadorea</taxon>
        <taxon>Rhabditida</taxon>
        <taxon>Rhabditina</taxon>
        <taxon>Rhabditomorpha</taxon>
        <taxon>Strongyloidea</taxon>
        <taxon>Strongylidae</taxon>
        <taxon>Strongylus</taxon>
    </lineage>
</organism>
<reference evidence="3 4" key="1">
    <citation type="submission" date="2018-11" db="EMBL/GenBank/DDBJ databases">
        <authorList>
            <consortium name="Pathogen Informatics"/>
        </authorList>
    </citation>
    <scope>NUCLEOTIDE SEQUENCE [LARGE SCALE GENOMIC DNA]</scope>
</reference>
<evidence type="ECO:0000313" key="3">
    <source>
        <dbReference type="EMBL" id="VDM67468.1"/>
    </source>
</evidence>
<accession>A0A3P7KGY0</accession>
<dbReference type="PANTHER" id="PTHR23128:SF132">
    <property type="entry name" value="SERPENTINE RECEPTOR, CLASS E (EPSILON)-RELATED"/>
    <property type="match status" value="1"/>
</dbReference>
<dbReference type="InterPro" id="IPR004151">
    <property type="entry name" value="7TM_GPCR_serpentine_rcpt_Sre"/>
</dbReference>
<feature type="transmembrane region" description="Helical" evidence="2">
    <location>
        <begin position="116"/>
        <end position="139"/>
    </location>
</feature>
<dbReference type="AlphaFoldDB" id="A0A3P7KGY0"/>
<evidence type="ECO:0000256" key="2">
    <source>
        <dbReference type="SAM" id="Phobius"/>
    </source>
</evidence>
<keyword evidence="2" id="KW-1133">Transmembrane helix</keyword>
<name>A0A3P7KGY0_STRVU</name>
<feature type="transmembrane region" description="Helical" evidence="2">
    <location>
        <begin position="51"/>
        <end position="74"/>
    </location>
</feature>
<feature type="transmembrane region" description="Helical" evidence="2">
    <location>
        <begin position="151"/>
        <end position="175"/>
    </location>
</feature>
<dbReference type="GO" id="GO:0007606">
    <property type="term" value="P:sensory perception of chemical stimulus"/>
    <property type="evidence" value="ECO:0007669"/>
    <property type="project" value="InterPro"/>
</dbReference>
<dbReference type="GO" id="GO:0016020">
    <property type="term" value="C:membrane"/>
    <property type="evidence" value="ECO:0007669"/>
    <property type="project" value="InterPro"/>
</dbReference>
<dbReference type="OrthoDB" id="5877270at2759"/>
<dbReference type="Pfam" id="PF03125">
    <property type="entry name" value="Sre"/>
    <property type="match status" value="1"/>
</dbReference>
<evidence type="ECO:0000313" key="4">
    <source>
        <dbReference type="Proteomes" id="UP000270094"/>
    </source>
</evidence>
<sequence>MIPAVIAERTFASRYINDYESKSRPWVSYLVNGSSFLLASMYFWSQQFGLHLVPYIIIVSIIVFMLSSVAIIVVHRRDVFKLRDLSKQGSQSSLVYTLSTKFQLAENVRVTKWLKFAIIGVSVWGFGACLLSGIAYVVIGEDKPVSQVIYAAFNTYVAISLSIVIWLSLAAIGVLRRLLRRLSKYICSTNRVTANELYQTAHHDPQTATEKYFNHLQAAWAK</sequence>
<feature type="transmembrane region" description="Helical" evidence="2">
    <location>
        <begin position="26"/>
        <end position="45"/>
    </location>
</feature>
<dbReference type="PANTHER" id="PTHR23128">
    <property type="entry name" value="SERPENTINE RECEPTOR, CLASS E (EPSILON)-RELATED"/>
    <property type="match status" value="1"/>
</dbReference>
<protein>
    <submittedName>
        <fullName evidence="3">Uncharacterized protein</fullName>
    </submittedName>
</protein>
<dbReference type="EMBL" id="UYYB01005597">
    <property type="protein sequence ID" value="VDM67468.1"/>
    <property type="molecule type" value="Genomic_DNA"/>
</dbReference>
<comment type="similarity">
    <text evidence="1">Belongs to the nematode receptor-like protein sre family.</text>
</comment>
<keyword evidence="2" id="KW-0812">Transmembrane</keyword>
<evidence type="ECO:0000256" key="1">
    <source>
        <dbReference type="ARBA" id="ARBA00006803"/>
    </source>
</evidence>
<proteinExistence type="inferred from homology"/>
<keyword evidence="4" id="KW-1185">Reference proteome</keyword>